<accession>X1P6P0</accession>
<feature type="domain" description="Radical SAM core" evidence="6">
    <location>
        <begin position="41"/>
        <end position="97"/>
    </location>
</feature>
<feature type="non-terminal residue" evidence="7">
    <location>
        <position position="1"/>
    </location>
</feature>
<dbReference type="InterPro" id="IPR023404">
    <property type="entry name" value="rSAM_horseshoe"/>
</dbReference>
<evidence type="ECO:0000256" key="1">
    <source>
        <dbReference type="ARBA" id="ARBA00001966"/>
    </source>
</evidence>
<comment type="cofactor">
    <cofactor evidence="1">
        <name>[4Fe-4S] cluster</name>
        <dbReference type="ChEBI" id="CHEBI:49883"/>
    </cofactor>
</comment>
<evidence type="ECO:0000259" key="6">
    <source>
        <dbReference type="Pfam" id="PF04055"/>
    </source>
</evidence>
<keyword evidence="3" id="KW-0479">Metal-binding</keyword>
<evidence type="ECO:0000256" key="5">
    <source>
        <dbReference type="ARBA" id="ARBA00023014"/>
    </source>
</evidence>
<organism evidence="7">
    <name type="scientific">marine sediment metagenome</name>
    <dbReference type="NCBI Taxonomy" id="412755"/>
    <lineage>
        <taxon>unclassified sequences</taxon>
        <taxon>metagenomes</taxon>
        <taxon>ecological metagenomes</taxon>
    </lineage>
</organism>
<evidence type="ECO:0000256" key="4">
    <source>
        <dbReference type="ARBA" id="ARBA00023004"/>
    </source>
</evidence>
<dbReference type="SUPFAM" id="SSF102114">
    <property type="entry name" value="Radical SAM enzymes"/>
    <property type="match status" value="1"/>
</dbReference>
<dbReference type="InterPro" id="IPR007197">
    <property type="entry name" value="rSAM"/>
</dbReference>
<dbReference type="Pfam" id="PF04055">
    <property type="entry name" value="Radical_SAM"/>
    <property type="match status" value="1"/>
</dbReference>
<dbReference type="GO" id="GO:0046872">
    <property type="term" value="F:metal ion binding"/>
    <property type="evidence" value="ECO:0007669"/>
    <property type="project" value="UniProtKB-KW"/>
</dbReference>
<dbReference type="PANTHER" id="PTHR43409:SF7">
    <property type="entry name" value="BLL1977 PROTEIN"/>
    <property type="match status" value="1"/>
</dbReference>
<feature type="non-terminal residue" evidence="7">
    <location>
        <position position="123"/>
    </location>
</feature>
<dbReference type="GO" id="GO:0003824">
    <property type="term" value="F:catalytic activity"/>
    <property type="evidence" value="ECO:0007669"/>
    <property type="project" value="InterPro"/>
</dbReference>
<dbReference type="AlphaFoldDB" id="X1P6P0"/>
<keyword evidence="4" id="KW-0408">Iron</keyword>
<dbReference type="InterPro" id="IPR058240">
    <property type="entry name" value="rSAM_sf"/>
</dbReference>
<dbReference type="SFLD" id="SFLDS00029">
    <property type="entry name" value="Radical_SAM"/>
    <property type="match status" value="1"/>
</dbReference>
<keyword evidence="5" id="KW-0411">Iron-sulfur</keyword>
<protein>
    <recommendedName>
        <fullName evidence="6">Radical SAM core domain-containing protein</fullName>
    </recommendedName>
</protein>
<sequence>KNGKVVINQLRPLISDLDSLPMPAYHLLPMDKYPYHQMLGSRGCPYNCIFCASPEFWRRKVRFRSYKLVVDEIEYLIKNYGLKEFDFKDDVLFLNKKWTRNLCNELLKRNIDIRWNCLGRVDV</sequence>
<gene>
    <name evidence="7" type="ORF">S06H3_64242</name>
</gene>
<dbReference type="Gene3D" id="3.80.30.20">
    <property type="entry name" value="tm_1862 like domain"/>
    <property type="match status" value="1"/>
</dbReference>
<reference evidence="7" key="1">
    <citation type="journal article" date="2014" name="Front. Microbiol.">
        <title>High frequency of phylogenetically diverse reductive dehalogenase-homologous genes in deep subseafloor sedimentary metagenomes.</title>
        <authorList>
            <person name="Kawai M."/>
            <person name="Futagami T."/>
            <person name="Toyoda A."/>
            <person name="Takaki Y."/>
            <person name="Nishi S."/>
            <person name="Hori S."/>
            <person name="Arai W."/>
            <person name="Tsubouchi T."/>
            <person name="Morono Y."/>
            <person name="Uchiyama I."/>
            <person name="Ito T."/>
            <person name="Fujiyama A."/>
            <person name="Inagaki F."/>
            <person name="Takami H."/>
        </authorList>
    </citation>
    <scope>NUCLEOTIDE SEQUENCE</scope>
    <source>
        <strain evidence="7">Expedition CK06-06</strain>
    </source>
</reference>
<name>X1P6P0_9ZZZZ</name>
<evidence type="ECO:0000313" key="7">
    <source>
        <dbReference type="EMBL" id="GAI51503.1"/>
    </source>
</evidence>
<dbReference type="PANTHER" id="PTHR43409">
    <property type="entry name" value="ANAEROBIC MAGNESIUM-PROTOPORPHYRIN IX MONOMETHYL ESTER CYCLASE-RELATED"/>
    <property type="match status" value="1"/>
</dbReference>
<dbReference type="GO" id="GO:0051536">
    <property type="term" value="F:iron-sulfur cluster binding"/>
    <property type="evidence" value="ECO:0007669"/>
    <property type="project" value="UniProtKB-KW"/>
</dbReference>
<comment type="caution">
    <text evidence="7">The sequence shown here is derived from an EMBL/GenBank/DDBJ whole genome shotgun (WGS) entry which is preliminary data.</text>
</comment>
<dbReference type="SFLD" id="SFLDG01082">
    <property type="entry name" value="B12-binding_domain_containing"/>
    <property type="match status" value="1"/>
</dbReference>
<dbReference type="EMBL" id="BARV01042849">
    <property type="protein sequence ID" value="GAI51503.1"/>
    <property type="molecule type" value="Genomic_DNA"/>
</dbReference>
<dbReference type="InterPro" id="IPR051198">
    <property type="entry name" value="BchE-like"/>
</dbReference>
<proteinExistence type="predicted"/>
<evidence type="ECO:0000256" key="2">
    <source>
        <dbReference type="ARBA" id="ARBA00022691"/>
    </source>
</evidence>
<keyword evidence="2" id="KW-0949">S-adenosyl-L-methionine</keyword>
<evidence type="ECO:0000256" key="3">
    <source>
        <dbReference type="ARBA" id="ARBA00022723"/>
    </source>
</evidence>